<feature type="compositionally biased region" description="Pro residues" evidence="1">
    <location>
        <begin position="31"/>
        <end position="40"/>
    </location>
</feature>
<gene>
    <name evidence="2" type="ORF">HJG60_017819</name>
</gene>
<protein>
    <submittedName>
        <fullName evidence="2">Synuclein beta</fullName>
    </submittedName>
</protein>
<feature type="region of interest" description="Disordered" evidence="1">
    <location>
        <begin position="50"/>
        <end position="69"/>
    </location>
</feature>
<feature type="compositionally biased region" description="Basic residues" evidence="1">
    <location>
        <begin position="1"/>
        <end position="19"/>
    </location>
</feature>
<evidence type="ECO:0000313" key="3">
    <source>
        <dbReference type="Proteomes" id="UP000664940"/>
    </source>
</evidence>
<name>A0A833Z1B9_9CHIR</name>
<evidence type="ECO:0000256" key="1">
    <source>
        <dbReference type="SAM" id="MobiDB-lite"/>
    </source>
</evidence>
<sequence>MRNCPRRSIRSMSQRRKGPRGPSTSSTIPSWSPPPKPPNPRARAVLLTLPPNTRSSFTPGHPLGARVSV</sequence>
<dbReference type="Proteomes" id="UP000664940">
    <property type="component" value="Unassembled WGS sequence"/>
</dbReference>
<dbReference type="AlphaFoldDB" id="A0A833Z1B9"/>
<evidence type="ECO:0000313" key="2">
    <source>
        <dbReference type="EMBL" id="KAF6083060.1"/>
    </source>
</evidence>
<comment type="caution">
    <text evidence="2">The sequence shown here is derived from an EMBL/GenBank/DDBJ whole genome shotgun (WGS) entry which is preliminary data.</text>
</comment>
<proteinExistence type="predicted"/>
<dbReference type="EMBL" id="JABVXQ010000013">
    <property type="protein sequence ID" value="KAF6083060.1"/>
    <property type="molecule type" value="Genomic_DNA"/>
</dbReference>
<reference evidence="2 3" key="1">
    <citation type="journal article" date="2020" name="Nature">
        <title>Six reference-quality genomes reveal evolution of bat adaptations.</title>
        <authorList>
            <person name="Jebb D."/>
            <person name="Huang Z."/>
            <person name="Pippel M."/>
            <person name="Hughes G.M."/>
            <person name="Lavrichenko K."/>
            <person name="Devanna P."/>
            <person name="Winkler S."/>
            <person name="Jermiin L.S."/>
            <person name="Skirmuntt E.C."/>
            <person name="Katzourakis A."/>
            <person name="Burkitt-Gray L."/>
            <person name="Ray D.A."/>
            <person name="Sullivan K.A.M."/>
            <person name="Roscito J.G."/>
            <person name="Kirilenko B.M."/>
            <person name="Davalos L.M."/>
            <person name="Corthals A.P."/>
            <person name="Power M.L."/>
            <person name="Jones G."/>
            <person name="Ransome R.D."/>
            <person name="Dechmann D.K.N."/>
            <person name="Locatelli A.G."/>
            <person name="Puechmaille S.J."/>
            <person name="Fedrigo O."/>
            <person name="Jarvis E.D."/>
            <person name="Hiller M."/>
            <person name="Vernes S.C."/>
            <person name="Myers E.W."/>
            <person name="Teeling E.C."/>
        </authorList>
    </citation>
    <scope>NUCLEOTIDE SEQUENCE [LARGE SCALE GENOMIC DNA]</scope>
    <source>
        <strain evidence="2">Bat1K_MPI-CBG_1</strain>
    </source>
</reference>
<accession>A0A833Z1B9</accession>
<organism evidence="2 3">
    <name type="scientific">Phyllostomus discolor</name>
    <name type="common">pale spear-nosed bat</name>
    <dbReference type="NCBI Taxonomy" id="89673"/>
    <lineage>
        <taxon>Eukaryota</taxon>
        <taxon>Metazoa</taxon>
        <taxon>Chordata</taxon>
        <taxon>Craniata</taxon>
        <taxon>Vertebrata</taxon>
        <taxon>Euteleostomi</taxon>
        <taxon>Mammalia</taxon>
        <taxon>Eutheria</taxon>
        <taxon>Laurasiatheria</taxon>
        <taxon>Chiroptera</taxon>
        <taxon>Yangochiroptera</taxon>
        <taxon>Phyllostomidae</taxon>
        <taxon>Phyllostominae</taxon>
        <taxon>Phyllostomus</taxon>
    </lineage>
</organism>
<feature type="region of interest" description="Disordered" evidence="1">
    <location>
        <begin position="1"/>
        <end position="43"/>
    </location>
</feature>